<dbReference type="Proteomes" id="UP000231644">
    <property type="component" value="Unassembled WGS sequence"/>
</dbReference>
<sequence>MTLRLQTVPAGAGRIYAPRYQQPLRQTADAEAQHRGFARITFSYVLMALMGIVTLPFWGKIACAAFLMTYVVRIALRCITIRPTNVFG</sequence>
<evidence type="ECO:0000256" key="1">
    <source>
        <dbReference type="SAM" id="Phobius"/>
    </source>
</evidence>
<protein>
    <submittedName>
        <fullName evidence="2">Uncharacterized protein</fullName>
    </submittedName>
</protein>
<dbReference type="EMBL" id="FOLX01000001">
    <property type="protein sequence ID" value="SFC68957.1"/>
    <property type="molecule type" value="Genomic_DNA"/>
</dbReference>
<reference evidence="2 3" key="1">
    <citation type="submission" date="2016-10" db="EMBL/GenBank/DDBJ databases">
        <authorList>
            <person name="de Groot N.N."/>
        </authorList>
    </citation>
    <scope>NUCLEOTIDE SEQUENCE [LARGE SCALE GENOMIC DNA]</scope>
    <source>
        <strain evidence="2 3">DSM 29619</strain>
    </source>
</reference>
<keyword evidence="1" id="KW-0812">Transmembrane</keyword>
<accession>A0A1I1L779</accession>
<evidence type="ECO:0000313" key="2">
    <source>
        <dbReference type="EMBL" id="SFC68957.1"/>
    </source>
</evidence>
<dbReference type="AlphaFoldDB" id="A0A1I1L779"/>
<dbReference type="RefSeq" id="WP_093453431.1">
    <property type="nucleotide sequence ID" value="NZ_BAABWI010000006.1"/>
</dbReference>
<gene>
    <name evidence="2" type="ORF">SAMN05421762_1814</name>
</gene>
<organism evidence="2 3">
    <name type="scientific">Pseudooceanicola nitratireducens</name>
    <dbReference type="NCBI Taxonomy" id="517719"/>
    <lineage>
        <taxon>Bacteria</taxon>
        <taxon>Pseudomonadati</taxon>
        <taxon>Pseudomonadota</taxon>
        <taxon>Alphaproteobacteria</taxon>
        <taxon>Rhodobacterales</taxon>
        <taxon>Paracoccaceae</taxon>
        <taxon>Pseudooceanicola</taxon>
    </lineage>
</organism>
<proteinExistence type="predicted"/>
<feature type="transmembrane region" description="Helical" evidence="1">
    <location>
        <begin position="44"/>
        <end position="72"/>
    </location>
</feature>
<evidence type="ECO:0000313" key="3">
    <source>
        <dbReference type="Proteomes" id="UP000231644"/>
    </source>
</evidence>
<keyword evidence="1" id="KW-1133">Transmembrane helix</keyword>
<keyword evidence="3" id="KW-1185">Reference proteome</keyword>
<name>A0A1I1L779_9RHOB</name>
<keyword evidence="1" id="KW-0472">Membrane</keyword>